<evidence type="ECO:0000256" key="2">
    <source>
        <dbReference type="SAM" id="Phobius"/>
    </source>
</evidence>
<feature type="compositionally biased region" description="Low complexity" evidence="1">
    <location>
        <begin position="1"/>
        <end position="18"/>
    </location>
</feature>
<evidence type="ECO:0000256" key="1">
    <source>
        <dbReference type="SAM" id="MobiDB-lite"/>
    </source>
</evidence>
<organism evidence="3 4">
    <name type="scientific">Ficus carica</name>
    <name type="common">Common fig</name>
    <dbReference type="NCBI Taxonomy" id="3494"/>
    <lineage>
        <taxon>Eukaryota</taxon>
        <taxon>Viridiplantae</taxon>
        <taxon>Streptophyta</taxon>
        <taxon>Embryophyta</taxon>
        <taxon>Tracheophyta</taxon>
        <taxon>Spermatophyta</taxon>
        <taxon>Magnoliopsida</taxon>
        <taxon>eudicotyledons</taxon>
        <taxon>Gunneridae</taxon>
        <taxon>Pentapetalae</taxon>
        <taxon>rosids</taxon>
        <taxon>fabids</taxon>
        <taxon>Rosales</taxon>
        <taxon>Moraceae</taxon>
        <taxon>Ficeae</taxon>
        <taxon>Ficus</taxon>
    </lineage>
</organism>
<evidence type="ECO:0000313" key="4">
    <source>
        <dbReference type="Proteomes" id="UP001187192"/>
    </source>
</evidence>
<dbReference type="EMBL" id="BTGU01003526">
    <property type="protein sequence ID" value="GMN33511.1"/>
    <property type="molecule type" value="Genomic_DNA"/>
</dbReference>
<keyword evidence="2" id="KW-0472">Membrane</keyword>
<keyword evidence="4" id="KW-1185">Reference proteome</keyword>
<reference evidence="3" key="1">
    <citation type="submission" date="2023-07" db="EMBL/GenBank/DDBJ databases">
        <title>draft genome sequence of fig (Ficus carica).</title>
        <authorList>
            <person name="Takahashi T."/>
            <person name="Nishimura K."/>
        </authorList>
    </citation>
    <scope>NUCLEOTIDE SEQUENCE</scope>
</reference>
<dbReference type="AlphaFoldDB" id="A0AA87ZWZ0"/>
<accession>A0AA87ZWZ0</accession>
<proteinExistence type="predicted"/>
<feature type="transmembrane region" description="Helical" evidence="2">
    <location>
        <begin position="111"/>
        <end position="130"/>
    </location>
</feature>
<sequence length="179" mass="19450">MSQRSPSSRPAPPARCSAGQAAVSGTRQDHPWRFPRLTVQEHPFHCSRNEVLDEMCPDFLFGYLGIKVAQMLDLSNRGVDLVHLEDAVAPVASPPKIVWTMCSRPESLGRLLGPGLGCVVGAVLLAVLVGHDLFGVVAGPGAVPDQRPGLRRARRWRPVGYIGGTLPLEFSDQRVPRPF</sequence>
<evidence type="ECO:0000313" key="3">
    <source>
        <dbReference type="EMBL" id="GMN33511.1"/>
    </source>
</evidence>
<keyword evidence="2" id="KW-0812">Transmembrane</keyword>
<dbReference type="Proteomes" id="UP001187192">
    <property type="component" value="Unassembled WGS sequence"/>
</dbReference>
<name>A0AA87ZWZ0_FICCA</name>
<protein>
    <submittedName>
        <fullName evidence="3">Uncharacterized protein</fullName>
    </submittedName>
</protein>
<gene>
    <name evidence="3" type="ORF">TIFTF001_044804</name>
</gene>
<comment type="caution">
    <text evidence="3">The sequence shown here is derived from an EMBL/GenBank/DDBJ whole genome shotgun (WGS) entry which is preliminary data.</text>
</comment>
<keyword evidence="2" id="KW-1133">Transmembrane helix</keyword>
<feature type="region of interest" description="Disordered" evidence="1">
    <location>
        <begin position="1"/>
        <end position="27"/>
    </location>
</feature>